<dbReference type="PROSITE" id="PS50929">
    <property type="entry name" value="ABC_TM1F"/>
    <property type="match status" value="1"/>
</dbReference>
<protein>
    <recommendedName>
        <fullName evidence="14">Transport ATP-binding protein CydCD</fullName>
    </recommendedName>
</protein>
<dbReference type="InterPro" id="IPR011527">
    <property type="entry name" value="ABC1_TM_dom"/>
</dbReference>
<evidence type="ECO:0000256" key="4">
    <source>
        <dbReference type="ARBA" id="ARBA00022692"/>
    </source>
</evidence>
<evidence type="ECO:0000256" key="3">
    <source>
        <dbReference type="ARBA" id="ARBA00022475"/>
    </source>
</evidence>
<sequence length="603" mass="65614">MSKKTDVVNEYTRVESKRGLSITTGANRMKLFDRRVLELGRGEYGKLRSVIILGLLISFSYIVQGLLIAIILNGVFAGASLRKSELYFAAVAFLIVLRWAMIRENDRIAAKTASSIAMSLRRRMYRKLYELGPGWVSTQKSGVIQATLVDGAEALQNYYGRFLPQVIVSIVAGVSIVAILLHVDIIIGLVIGAMMIAALIQPIAIYKGVGKGIRIWFVAMPRLFAEYVDNIQGIVTLKSFNASQKQGEILYQRTNDLYDAEISILRDEILWSIPPGLVAAVCSTVAIIIGAIRMDAGAISAEGLLFVLLLVREALRPVTDLGQIIHFSFTGMGAAEGVLDILEAVPLAVASTRTPITSFPPSFAFEGVTFRYRKTDAPAIDNLSFSVGPGEKVALVGRSGSGKTTVTALLMRFFDPQAGFVRLGGEDVRFIPADELHAMYSIVSQDTFLFHGTVRENLLMAKPTASQEELEQASRAAAAHKFITALPQGYDTLIGERGVRLSGGERQRIAIARAFLKDAPILILDEATSSVDVANEALIRETIAGLARDRTTLIISHRLLAARDADRIYVLEKGCLAEAGTHSELVGYKGNYSALVRAEEACI</sequence>
<dbReference type="GO" id="GO:0016887">
    <property type="term" value="F:ATP hydrolysis activity"/>
    <property type="evidence" value="ECO:0007669"/>
    <property type="project" value="InterPro"/>
</dbReference>
<dbReference type="InterPro" id="IPR003593">
    <property type="entry name" value="AAA+_ATPase"/>
</dbReference>
<keyword evidence="6" id="KW-0067">ATP-binding</keyword>
<dbReference type="SUPFAM" id="SSF90123">
    <property type="entry name" value="ABC transporter transmembrane region"/>
    <property type="match status" value="1"/>
</dbReference>
<dbReference type="EMBL" id="CP009517">
    <property type="protein sequence ID" value="AKB83571.1"/>
    <property type="molecule type" value="Genomic_DNA"/>
</dbReference>
<accession>A0A0E3SMM3</accession>
<keyword evidence="4 9" id="KW-0812">Transmembrane</keyword>
<evidence type="ECO:0000256" key="6">
    <source>
        <dbReference type="ARBA" id="ARBA00022840"/>
    </source>
</evidence>
<evidence type="ECO:0000256" key="5">
    <source>
        <dbReference type="ARBA" id="ARBA00022741"/>
    </source>
</evidence>
<keyword evidence="13" id="KW-1185">Reference proteome</keyword>
<evidence type="ECO:0000256" key="8">
    <source>
        <dbReference type="ARBA" id="ARBA00023136"/>
    </source>
</evidence>
<comment type="subcellular location">
    <subcellularLocation>
        <location evidence="1">Cell membrane</location>
        <topology evidence="1">Multi-pass membrane protein</topology>
    </subcellularLocation>
</comment>
<dbReference type="InterPro" id="IPR039421">
    <property type="entry name" value="Type_1_exporter"/>
</dbReference>
<dbReference type="PANTHER" id="PTHR24221">
    <property type="entry name" value="ATP-BINDING CASSETTE SUB-FAMILY B"/>
    <property type="match status" value="1"/>
</dbReference>
<dbReference type="OrthoDB" id="121502at2157"/>
<feature type="transmembrane region" description="Helical" evidence="9">
    <location>
        <begin position="84"/>
        <end position="101"/>
    </location>
</feature>
<feature type="domain" description="ABC transporter" evidence="10">
    <location>
        <begin position="363"/>
        <end position="598"/>
    </location>
</feature>
<feature type="domain" description="ABC transmembrane type-1" evidence="11">
    <location>
        <begin position="50"/>
        <end position="326"/>
    </location>
</feature>
<name>A0A0E3SMM3_METBA</name>
<evidence type="ECO:0000256" key="9">
    <source>
        <dbReference type="SAM" id="Phobius"/>
    </source>
</evidence>
<keyword evidence="2" id="KW-0813">Transport</keyword>
<dbReference type="InterPro" id="IPR003439">
    <property type="entry name" value="ABC_transporter-like_ATP-bd"/>
</dbReference>
<evidence type="ECO:0000256" key="2">
    <source>
        <dbReference type="ARBA" id="ARBA00022448"/>
    </source>
</evidence>
<feature type="transmembrane region" description="Helical" evidence="9">
    <location>
        <begin position="50"/>
        <end position="72"/>
    </location>
</feature>
<dbReference type="Pfam" id="PF00664">
    <property type="entry name" value="ABC_membrane"/>
    <property type="match status" value="1"/>
</dbReference>
<dbReference type="InterPro" id="IPR017871">
    <property type="entry name" value="ABC_transporter-like_CS"/>
</dbReference>
<dbReference type="Gene3D" id="1.20.1560.10">
    <property type="entry name" value="ABC transporter type 1, transmembrane domain"/>
    <property type="match status" value="1"/>
</dbReference>
<dbReference type="SUPFAM" id="SSF52540">
    <property type="entry name" value="P-loop containing nucleoside triphosphate hydrolases"/>
    <property type="match status" value="1"/>
</dbReference>
<dbReference type="SMART" id="SM00382">
    <property type="entry name" value="AAA"/>
    <property type="match status" value="1"/>
</dbReference>
<feature type="transmembrane region" description="Helical" evidence="9">
    <location>
        <begin position="162"/>
        <end position="180"/>
    </location>
</feature>
<evidence type="ECO:0000259" key="10">
    <source>
        <dbReference type="PROSITE" id="PS50893"/>
    </source>
</evidence>
<keyword evidence="5" id="KW-0547">Nucleotide-binding</keyword>
<dbReference type="PROSITE" id="PS00211">
    <property type="entry name" value="ABC_TRANSPORTER_1"/>
    <property type="match status" value="1"/>
</dbReference>
<keyword evidence="7 9" id="KW-1133">Transmembrane helix</keyword>
<dbReference type="PATRIC" id="fig|1434107.4.peg.3795"/>
<organism evidence="12 13">
    <name type="scientific">Methanosarcina barkeri 3</name>
    <dbReference type="NCBI Taxonomy" id="1434107"/>
    <lineage>
        <taxon>Archaea</taxon>
        <taxon>Methanobacteriati</taxon>
        <taxon>Methanobacteriota</taxon>
        <taxon>Stenosarchaea group</taxon>
        <taxon>Methanomicrobia</taxon>
        <taxon>Methanosarcinales</taxon>
        <taxon>Methanosarcinaceae</taxon>
        <taxon>Methanosarcina</taxon>
    </lineage>
</organism>
<dbReference type="RefSeq" id="WP_052723448.1">
    <property type="nucleotide sequence ID" value="NZ_CP009517.1"/>
</dbReference>
<dbReference type="GO" id="GO:0005886">
    <property type="term" value="C:plasma membrane"/>
    <property type="evidence" value="ECO:0007669"/>
    <property type="project" value="UniProtKB-SubCell"/>
</dbReference>
<dbReference type="Proteomes" id="UP000033066">
    <property type="component" value="Chromosome"/>
</dbReference>
<proteinExistence type="predicted"/>
<dbReference type="STRING" id="1434107.MSBR3_2993"/>
<dbReference type="KEGG" id="mbak:MSBR3_2993"/>
<dbReference type="FunFam" id="3.40.50.300:FF:000221">
    <property type="entry name" value="Multidrug ABC transporter ATP-binding protein"/>
    <property type="match status" value="1"/>
</dbReference>
<evidence type="ECO:0000313" key="12">
    <source>
        <dbReference type="EMBL" id="AKB83571.1"/>
    </source>
</evidence>
<dbReference type="GO" id="GO:0140359">
    <property type="term" value="F:ABC-type transporter activity"/>
    <property type="evidence" value="ECO:0007669"/>
    <property type="project" value="InterPro"/>
</dbReference>
<dbReference type="InterPro" id="IPR027417">
    <property type="entry name" value="P-loop_NTPase"/>
</dbReference>
<evidence type="ECO:0000256" key="7">
    <source>
        <dbReference type="ARBA" id="ARBA00022989"/>
    </source>
</evidence>
<dbReference type="HOGENOM" id="CLU_000604_84_9_2"/>
<reference evidence="12" key="1">
    <citation type="submission" date="2014-07" db="EMBL/GenBank/DDBJ databases">
        <title>Methanogenic archaea and the global carbon cycle.</title>
        <authorList>
            <person name="Henriksen J.R."/>
            <person name="Luke J."/>
            <person name="Reinhart S."/>
            <person name="Benedict M.N."/>
            <person name="Youngblut N.D."/>
            <person name="Metcalf M.E."/>
            <person name="Whitaker R.J."/>
            <person name="Metcalf W.W."/>
        </authorList>
    </citation>
    <scope>NUCLEOTIDE SEQUENCE [LARGE SCALE GENOMIC DNA]</scope>
    <source>
        <strain evidence="12">3</strain>
    </source>
</reference>
<dbReference type="InterPro" id="IPR036640">
    <property type="entry name" value="ABC1_TM_sf"/>
</dbReference>
<gene>
    <name evidence="12" type="ORF">MSBR3_2993</name>
</gene>
<evidence type="ECO:0000313" key="13">
    <source>
        <dbReference type="Proteomes" id="UP000033066"/>
    </source>
</evidence>
<keyword evidence="3" id="KW-1003">Cell membrane</keyword>
<keyword evidence="8 9" id="KW-0472">Membrane</keyword>
<dbReference type="PANTHER" id="PTHR24221:SF654">
    <property type="entry name" value="ATP-BINDING CASSETTE SUB-FAMILY B MEMBER 6"/>
    <property type="match status" value="1"/>
</dbReference>
<feature type="transmembrane region" description="Helical" evidence="9">
    <location>
        <begin position="269"/>
        <end position="292"/>
    </location>
</feature>
<evidence type="ECO:0000256" key="1">
    <source>
        <dbReference type="ARBA" id="ARBA00004651"/>
    </source>
</evidence>
<evidence type="ECO:0000259" key="11">
    <source>
        <dbReference type="PROSITE" id="PS50929"/>
    </source>
</evidence>
<dbReference type="GO" id="GO:0005524">
    <property type="term" value="F:ATP binding"/>
    <property type="evidence" value="ECO:0007669"/>
    <property type="project" value="UniProtKB-KW"/>
</dbReference>
<dbReference type="Gene3D" id="3.40.50.300">
    <property type="entry name" value="P-loop containing nucleotide triphosphate hydrolases"/>
    <property type="match status" value="1"/>
</dbReference>
<dbReference type="GeneID" id="24790635"/>
<dbReference type="PROSITE" id="PS50893">
    <property type="entry name" value="ABC_TRANSPORTER_2"/>
    <property type="match status" value="1"/>
</dbReference>
<evidence type="ECO:0008006" key="14">
    <source>
        <dbReference type="Google" id="ProtNLM"/>
    </source>
</evidence>
<dbReference type="AlphaFoldDB" id="A0A0E3SMM3"/>
<dbReference type="Pfam" id="PF00005">
    <property type="entry name" value="ABC_tran"/>
    <property type="match status" value="1"/>
</dbReference>
<feature type="transmembrane region" description="Helical" evidence="9">
    <location>
        <begin position="186"/>
        <end position="206"/>
    </location>
</feature>